<feature type="domain" description="Ketoreductase" evidence="4">
    <location>
        <begin position="7"/>
        <end position="195"/>
    </location>
</feature>
<evidence type="ECO:0000313" key="6">
    <source>
        <dbReference type="Proteomes" id="UP000517916"/>
    </source>
</evidence>
<reference evidence="5 6" key="1">
    <citation type="submission" date="2020-08" db="EMBL/GenBank/DDBJ databases">
        <title>Genomic Encyclopedia of Archaeal and Bacterial Type Strains, Phase II (KMG-II): from individual species to whole genera.</title>
        <authorList>
            <person name="Goeker M."/>
        </authorList>
    </citation>
    <scope>NUCLEOTIDE SEQUENCE [LARGE SCALE GENOMIC DNA]</scope>
    <source>
        <strain evidence="5 6">DSM 43850</strain>
    </source>
</reference>
<dbReference type="PROSITE" id="PS00061">
    <property type="entry name" value="ADH_SHORT"/>
    <property type="match status" value="1"/>
</dbReference>
<keyword evidence="6" id="KW-1185">Reference proteome</keyword>
<dbReference type="PANTHER" id="PTHR24321">
    <property type="entry name" value="DEHYDROGENASES, SHORT CHAIN"/>
    <property type="match status" value="1"/>
</dbReference>
<accession>A0ABR6BLE6</accession>
<evidence type="ECO:0000313" key="5">
    <source>
        <dbReference type="EMBL" id="MBA8927442.1"/>
    </source>
</evidence>
<dbReference type="PRINTS" id="PR00081">
    <property type="entry name" value="GDHRDH"/>
</dbReference>
<dbReference type="PANTHER" id="PTHR24321:SF15">
    <property type="entry name" value="OXIDOREDUCTASE UCPA"/>
    <property type="match status" value="1"/>
</dbReference>
<dbReference type="SMART" id="SM00822">
    <property type="entry name" value="PKS_KR"/>
    <property type="match status" value="1"/>
</dbReference>
<dbReference type="Gene3D" id="3.40.50.720">
    <property type="entry name" value="NAD(P)-binding Rossmann-like Domain"/>
    <property type="match status" value="1"/>
</dbReference>
<comment type="caution">
    <text evidence="5">The sequence shown here is derived from an EMBL/GenBank/DDBJ whole genome shotgun (WGS) entry which is preliminary data.</text>
</comment>
<dbReference type="InterPro" id="IPR002347">
    <property type="entry name" value="SDR_fam"/>
</dbReference>
<dbReference type="NCBIfam" id="NF005559">
    <property type="entry name" value="PRK07231.1"/>
    <property type="match status" value="1"/>
</dbReference>
<dbReference type="InterPro" id="IPR057326">
    <property type="entry name" value="KR_dom"/>
</dbReference>
<dbReference type="InterPro" id="IPR020904">
    <property type="entry name" value="Sc_DH/Rdtase_CS"/>
</dbReference>
<name>A0ABR6BLE6_9PSEU</name>
<feature type="region of interest" description="Disordered" evidence="3">
    <location>
        <begin position="187"/>
        <end position="207"/>
    </location>
</feature>
<dbReference type="Proteomes" id="UP000517916">
    <property type="component" value="Unassembled WGS sequence"/>
</dbReference>
<dbReference type="InterPro" id="IPR036291">
    <property type="entry name" value="NAD(P)-bd_dom_sf"/>
</dbReference>
<evidence type="ECO:0000256" key="2">
    <source>
        <dbReference type="ARBA" id="ARBA00023002"/>
    </source>
</evidence>
<keyword evidence="2" id="KW-0560">Oxidoreductase</keyword>
<dbReference type="PRINTS" id="PR00080">
    <property type="entry name" value="SDRFAMILY"/>
</dbReference>
<sequence>MSRFTDKVVLVSGAGSGLGRAAALAFAAEGASVVLTGRSADTLAETASAIEAAGGKALVVTADVAVEEDVRRVIDTVLAHHGRLDVAFNNAGVLGAGPLVELDSATVDEVLATNVKGTWLALKHQIPQMVRQGGGAIVNMSSVLGAYKSVPGTTVYGAAKAAVLALTKGAALEHAADKVRINAVSPGAVGGPMSQQPGETAQQRDQRVAETVPVGRIGSAEEIAEAVLWLASDQASYVTGQDVVLDGASSL</sequence>
<dbReference type="Pfam" id="PF13561">
    <property type="entry name" value="adh_short_C2"/>
    <property type="match status" value="1"/>
</dbReference>
<evidence type="ECO:0000259" key="4">
    <source>
        <dbReference type="SMART" id="SM00822"/>
    </source>
</evidence>
<comment type="similarity">
    <text evidence="1">Belongs to the short-chain dehydrogenases/reductases (SDR) family.</text>
</comment>
<evidence type="ECO:0000256" key="3">
    <source>
        <dbReference type="SAM" id="MobiDB-lite"/>
    </source>
</evidence>
<dbReference type="RefSeq" id="WP_030111012.1">
    <property type="nucleotide sequence ID" value="NZ_BAAABQ010000056.1"/>
</dbReference>
<dbReference type="CDD" id="cd05233">
    <property type="entry name" value="SDR_c"/>
    <property type="match status" value="1"/>
</dbReference>
<gene>
    <name evidence="5" type="ORF">BC739_004648</name>
</gene>
<dbReference type="SUPFAM" id="SSF51735">
    <property type="entry name" value="NAD(P)-binding Rossmann-fold domains"/>
    <property type="match status" value="1"/>
</dbReference>
<evidence type="ECO:0000256" key="1">
    <source>
        <dbReference type="ARBA" id="ARBA00006484"/>
    </source>
</evidence>
<protein>
    <submittedName>
        <fullName evidence="5">NAD(P)-dependent dehydrogenase (Short-subunit alcohol dehydrogenase family)</fullName>
    </submittedName>
</protein>
<proteinExistence type="inferred from homology"/>
<dbReference type="EMBL" id="JACJID010000003">
    <property type="protein sequence ID" value="MBA8927442.1"/>
    <property type="molecule type" value="Genomic_DNA"/>
</dbReference>
<organism evidence="5 6">
    <name type="scientific">Kutzneria viridogrisea</name>
    <dbReference type="NCBI Taxonomy" id="47990"/>
    <lineage>
        <taxon>Bacteria</taxon>
        <taxon>Bacillati</taxon>
        <taxon>Actinomycetota</taxon>
        <taxon>Actinomycetes</taxon>
        <taxon>Pseudonocardiales</taxon>
        <taxon>Pseudonocardiaceae</taxon>
        <taxon>Kutzneria</taxon>
    </lineage>
</organism>